<gene>
    <name evidence="9" type="ordered locus">PTO0572</name>
    <name evidence="10" type="ORF">SAMN02745355_0423</name>
</gene>
<protein>
    <submittedName>
        <fullName evidence="9">4-hydroxybenzoate octaprenyltransferase</fullName>
        <ecNumber evidence="9">2.5.1.-</ecNumber>
    </submittedName>
    <submittedName>
        <fullName evidence="10">4-hydroxybenzoate polyprenyltransferase</fullName>
    </submittedName>
</protein>
<evidence type="ECO:0000313" key="9">
    <source>
        <dbReference type="EMBL" id="AAT43157.1"/>
    </source>
</evidence>
<dbReference type="InterPro" id="IPR044878">
    <property type="entry name" value="UbiA_sf"/>
</dbReference>
<keyword evidence="4 9" id="KW-0808">Transferase</keyword>
<accession>Q6L1J5</accession>
<evidence type="ECO:0000256" key="8">
    <source>
        <dbReference type="SAM" id="Phobius"/>
    </source>
</evidence>
<dbReference type="EMBL" id="AE017261">
    <property type="protein sequence ID" value="AAT43157.1"/>
    <property type="molecule type" value="Genomic_DNA"/>
</dbReference>
<dbReference type="CDD" id="cd13959">
    <property type="entry name" value="PT_UbiA_COQ2"/>
    <property type="match status" value="1"/>
</dbReference>
<dbReference type="GO" id="GO:0016765">
    <property type="term" value="F:transferase activity, transferring alkyl or aryl (other than methyl) groups"/>
    <property type="evidence" value="ECO:0007669"/>
    <property type="project" value="InterPro"/>
</dbReference>
<evidence type="ECO:0000313" key="11">
    <source>
        <dbReference type="Proteomes" id="UP000000438"/>
    </source>
</evidence>
<evidence type="ECO:0000256" key="3">
    <source>
        <dbReference type="ARBA" id="ARBA00005985"/>
    </source>
</evidence>
<dbReference type="KEGG" id="pto:PTO0572"/>
<keyword evidence="5 8" id="KW-0812">Transmembrane</keyword>
<dbReference type="Pfam" id="PF01040">
    <property type="entry name" value="UbiA"/>
    <property type="match status" value="1"/>
</dbReference>
<feature type="transmembrane region" description="Helical" evidence="8">
    <location>
        <begin position="243"/>
        <end position="266"/>
    </location>
</feature>
<dbReference type="InterPro" id="IPR000537">
    <property type="entry name" value="UbiA_prenyltransferase"/>
</dbReference>
<organism evidence="9 11">
    <name type="scientific">Picrophilus torridus (strain ATCC 700027 / DSM 9790 / JCM 10055 / NBRC 100828 / KAW 2/3)</name>
    <dbReference type="NCBI Taxonomy" id="1122961"/>
    <lineage>
        <taxon>Archaea</taxon>
        <taxon>Methanobacteriati</taxon>
        <taxon>Thermoplasmatota</taxon>
        <taxon>Thermoplasmata</taxon>
        <taxon>Thermoplasmatales</taxon>
        <taxon>Picrophilaceae</taxon>
        <taxon>Picrophilus</taxon>
    </lineage>
</organism>
<evidence type="ECO:0000256" key="2">
    <source>
        <dbReference type="ARBA" id="ARBA00004651"/>
    </source>
</evidence>
<keyword evidence="12" id="KW-1185">Reference proteome</keyword>
<dbReference type="RefSeq" id="WP_011177373.1">
    <property type="nucleotide sequence ID" value="NC_005877.1"/>
</dbReference>
<evidence type="ECO:0000256" key="1">
    <source>
        <dbReference type="ARBA" id="ARBA00001946"/>
    </source>
</evidence>
<dbReference type="AlphaFoldDB" id="Q6L1J5"/>
<dbReference type="Proteomes" id="UP000000438">
    <property type="component" value="Chromosome"/>
</dbReference>
<feature type="transmembrane region" description="Helical" evidence="8">
    <location>
        <begin position="171"/>
        <end position="194"/>
    </location>
</feature>
<dbReference type="NCBIfam" id="TIGR01475">
    <property type="entry name" value="ubiA_other"/>
    <property type="match status" value="1"/>
</dbReference>
<reference evidence="9 11" key="1">
    <citation type="journal article" date="2004" name="Proc. Natl. Acad. Sci. U.S.A.">
        <title>Genome sequence of Picrophilus torridus and its implications for life around pH 0.</title>
        <authorList>
            <person name="Futterer O."/>
            <person name="Angelov A."/>
            <person name="Liesegang H."/>
            <person name="Gottschalk G."/>
            <person name="Schleper C."/>
            <person name="Schepers B."/>
            <person name="Dock C."/>
            <person name="Antranikian G."/>
            <person name="Liebl W."/>
        </authorList>
    </citation>
    <scope>NUCLEOTIDE SEQUENCE [LARGE SCALE GENOMIC DNA]</scope>
    <source>
        <strain evidence="11">ATCC 700027 / DSM 9790 / JCM 10055 / NBRC 100828</strain>
        <strain evidence="9">DSM 9790</strain>
    </source>
</reference>
<evidence type="ECO:0000313" key="12">
    <source>
        <dbReference type="Proteomes" id="UP000192315"/>
    </source>
</evidence>
<reference evidence="9" key="2">
    <citation type="submission" date="2004-02" db="EMBL/GenBank/DDBJ databases">
        <authorList>
            <person name="Fuetterer O."/>
            <person name="Angelov A."/>
            <person name="Liesegang H."/>
            <person name="Gottschalk G."/>
            <person name="Schleper C."/>
            <person name="Schepers B."/>
            <person name="Dock C."/>
            <person name="Antranikian G."/>
            <person name="Liebl W."/>
        </authorList>
    </citation>
    <scope>NUCLEOTIDE SEQUENCE</scope>
    <source>
        <strain evidence="9">DSM 9790</strain>
    </source>
</reference>
<dbReference type="EC" id="2.5.1.-" evidence="9"/>
<evidence type="ECO:0000256" key="6">
    <source>
        <dbReference type="ARBA" id="ARBA00022989"/>
    </source>
</evidence>
<name>Q6L1J5_PICTO</name>
<feature type="transmembrane region" description="Helical" evidence="8">
    <location>
        <begin position="273"/>
        <end position="296"/>
    </location>
</feature>
<dbReference type="Gene3D" id="1.10.357.140">
    <property type="entry name" value="UbiA prenyltransferase"/>
    <property type="match status" value="1"/>
</dbReference>
<reference evidence="10 12" key="3">
    <citation type="submission" date="2017-04" db="EMBL/GenBank/DDBJ databases">
        <authorList>
            <person name="Varghese N."/>
            <person name="Submissions S."/>
        </authorList>
    </citation>
    <scope>NUCLEOTIDE SEQUENCE [LARGE SCALE GENOMIC DNA]</scope>
    <source>
        <strain evidence="10 12">DSM 9789</strain>
    </source>
</reference>
<dbReference type="GO" id="GO:0005886">
    <property type="term" value="C:plasma membrane"/>
    <property type="evidence" value="ECO:0007669"/>
    <property type="project" value="UniProtKB-SubCell"/>
</dbReference>
<dbReference type="PaxDb" id="263820-PTO0572"/>
<dbReference type="FunCoup" id="Q6L1J5">
    <property type="interactions" value="123"/>
</dbReference>
<comment type="subcellular location">
    <subcellularLocation>
        <location evidence="2">Cell membrane</location>
        <topology evidence="2">Multi-pass membrane protein</topology>
    </subcellularLocation>
</comment>
<dbReference type="InterPro" id="IPR039653">
    <property type="entry name" value="Prenyltransferase"/>
</dbReference>
<dbReference type="eggNOG" id="arCOG00477">
    <property type="taxonomic scope" value="Archaea"/>
</dbReference>
<dbReference type="Proteomes" id="UP000192315">
    <property type="component" value="Unassembled WGS sequence"/>
</dbReference>
<dbReference type="STRING" id="263820.PTO0572"/>
<evidence type="ECO:0000256" key="4">
    <source>
        <dbReference type="ARBA" id="ARBA00022679"/>
    </source>
</evidence>
<proteinExistence type="inferred from homology"/>
<feature type="transmembrane region" description="Helical" evidence="8">
    <location>
        <begin position="146"/>
        <end position="165"/>
    </location>
</feature>
<keyword evidence="7 8" id="KW-0472">Membrane</keyword>
<evidence type="ECO:0000256" key="5">
    <source>
        <dbReference type="ARBA" id="ARBA00022692"/>
    </source>
</evidence>
<keyword evidence="6 8" id="KW-1133">Transmembrane helix</keyword>
<dbReference type="PANTHER" id="PTHR11048">
    <property type="entry name" value="PRENYLTRANSFERASES"/>
    <property type="match status" value="1"/>
</dbReference>
<comment type="similarity">
    <text evidence="3">Belongs to the UbiA prenyltransferase family.</text>
</comment>
<dbReference type="PATRIC" id="fig|263820.9.peg.601"/>
<dbReference type="NCBIfam" id="NF009609">
    <property type="entry name" value="PRK13106.1"/>
    <property type="match status" value="1"/>
</dbReference>
<evidence type="ECO:0000313" key="10">
    <source>
        <dbReference type="EMBL" id="SMD30535.1"/>
    </source>
</evidence>
<dbReference type="GeneID" id="2844383"/>
<sequence length="299" mass="33374">MYWDPGGVKNKQSKFYITLRFLRLEQTLFSLPMAYLGAFLAARGIPSIRLLLLIFVALFFIRIAGMTNDNLADRFIDAKNPRTRTRPMVTGVITVKDAYTMIIIGLIGYFASVVFISKVALALSPIGALVIMSYPYMKRYTSFANYQIASIQGLSVMAGAISVLGNHGPLYIIYRIPWLFVFATVFWALGFDLYNHIPDMDYDRENNLHSFAVLLGKKALKFAGINQIISVSLAIAADIVYKLYFISYTATALHGIIMLAAFIFAYKGNFGRAFYYNIYASIVLALGIIIDAALGFPAF</sequence>
<dbReference type="HOGENOM" id="CLU_034879_5_1_2"/>
<feature type="transmembrane region" description="Helical" evidence="8">
    <location>
        <begin position="48"/>
        <end position="67"/>
    </location>
</feature>
<dbReference type="OrthoDB" id="56630at2157"/>
<dbReference type="PANTHER" id="PTHR11048:SF28">
    <property type="entry name" value="4-HYDROXYBENZOATE POLYPRENYLTRANSFERASE, MITOCHONDRIAL"/>
    <property type="match status" value="1"/>
</dbReference>
<dbReference type="InParanoid" id="Q6L1J5"/>
<dbReference type="Gene3D" id="1.20.120.1780">
    <property type="entry name" value="UbiA prenyltransferase"/>
    <property type="match status" value="1"/>
</dbReference>
<dbReference type="EMBL" id="FWYE01000001">
    <property type="protein sequence ID" value="SMD30535.1"/>
    <property type="molecule type" value="Genomic_DNA"/>
</dbReference>
<comment type="cofactor">
    <cofactor evidence="1">
        <name>Mg(2+)</name>
        <dbReference type="ChEBI" id="CHEBI:18420"/>
    </cofactor>
</comment>
<accession>A0A8G2L730</accession>
<evidence type="ECO:0000256" key="7">
    <source>
        <dbReference type="ARBA" id="ARBA00023136"/>
    </source>
</evidence>
<dbReference type="InterPro" id="IPR006371">
    <property type="entry name" value="Polyprenyltransferase_UbiA-li"/>
</dbReference>